<keyword evidence="3" id="KW-1185">Reference proteome</keyword>
<dbReference type="Proteomes" id="UP000722121">
    <property type="component" value="Unassembled WGS sequence"/>
</dbReference>
<name>A0ABS3AS47_9BACT</name>
<evidence type="ECO:0000256" key="1">
    <source>
        <dbReference type="SAM" id="MobiDB-lite"/>
    </source>
</evidence>
<protein>
    <submittedName>
        <fullName evidence="2">Uncharacterized protein</fullName>
    </submittedName>
</protein>
<feature type="compositionally biased region" description="Polar residues" evidence="1">
    <location>
        <begin position="29"/>
        <end position="48"/>
    </location>
</feature>
<proteinExistence type="predicted"/>
<accession>A0ABS3AS47</accession>
<reference evidence="2 3" key="1">
    <citation type="submission" date="2021-02" db="EMBL/GenBank/DDBJ databases">
        <title>Activity-based single-cell genomes from oceanic crustal fluid captures similar information to metagenomic and metatranscriptomic surveys with orders of magnitude less sampling.</title>
        <authorList>
            <person name="D'Angelo T.S."/>
            <person name="Orcutt B.N."/>
        </authorList>
    </citation>
    <scope>NUCLEOTIDE SEQUENCE [LARGE SCALE GENOMIC DNA]</scope>
    <source>
        <strain evidence="2">AH-315-G07</strain>
    </source>
</reference>
<feature type="region of interest" description="Disordered" evidence="1">
    <location>
        <begin position="1"/>
        <end position="51"/>
    </location>
</feature>
<feature type="non-terminal residue" evidence="2">
    <location>
        <position position="1"/>
    </location>
</feature>
<evidence type="ECO:0000313" key="2">
    <source>
        <dbReference type="EMBL" id="MBN4067200.1"/>
    </source>
</evidence>
<evidence type="ECO:0000313" key="3">
    <source>
        <dbReference type="Proteomes" id="UP000722121"/>
    </source>
</evidence>
<comment type="caution">
    <text evidence="2">The sequence shown here is derived from an EMBL/GenBank/DDBJ whole genome shotgun (WGS) entry which is preliminary data.</text>
</comment>
<gene>
    <name evidence="2" type="ORF">JYU14_03855</name>
</gene>
<dbReference type="EMBL" id="JAFITR010000082">
    <property type="protein sequence ID" value="MBN4067200.1"/>
    <property type="molecule type" value="Genomic_DNA"/>
</dbReference>
<sequence length="74" mass="7869">CYMSDLRPEEVSDLRSGSKTAKLEKAFGPNSSVDSQRATSKSETTKTNSASAVSVVPLVPILSTDSLVIHKNNS</sequence>
<feature type="compositionally biased region" description="Basic and acidic residues" evidence="1">
    <location>
        <begin position="1"/>
        <end position="13"/>
    </location>
</feature>
<organism evidence="2 3">
    <name type="scientific">Simkania negevensis</name>
    <dbReference type="NCBI Taxonomy" id="83561"/>
    <lineage>
        <taxon>Bacteria</taxon>
        <taxon>Pseudomonadati</taxon>
        <taxon>Chlamydiota</taxon>
        <taxon>Chlamydiia</taxon>
        <taxon>Parachlamydiales</taxon>
        <taxon>Simkaniaceae</taxon>
        <taxon>Simkania</taxon>
    </lineage>
</organism>